<evidence type="ECO:0008006" key="4">
    <source>
        <dbReference type="Google" id="ProtNLM"/>
    </source>
</evidence>
<gene>
    <name evidence="2" type="ORF">QEH59_13670</name>
</gene>
<comment type="caution">
    <text evidence="2">The sequence shown here is derived from an EMBL/GenBank/DDBJ whole genome shotgun (WGS) entry which is preliminary data.</text>
</comment>
<evidence type="ECO:0000313" key="3">
    <source>
        <dbReference type="Proteomes" id="UP001243717"/>
    </source>
</evidence>
<sequence>MIEKIIKNVLELPGVDGACILDKKGNLLHNALPDFFLEDFLEDLSRRVTTLYEAVDENYMPCDDYILKFPQKYIQLRRSRHIYLLVAVEPTTNLVSLRMVTNLVLKHITPKILGELRAQLKASANEAAVAAPPPPVAPTPAELSPPPVPPVEASPEPDPTSTHTTTVNGRKRPVRPRPTRSFRGSTY</sequence>
<feature type="compositionally biased region" description="Basic residues" evidence="1">
    <location>
        <begin position="169"/>
        <end position="180"/>
    </location>
</feature>
<feature type="compositionally biased region" description="Pro residues" evidence="1">
    <location>
        <begin position="131"/>
        <end position="158"/>
    </location>
</feature>
<feature type="region of interest" description="Disordered" evidence="1">
    <location>
        <begin position="130"/>
        <end position="187"/>
    </location>
</feature>
<protein>
    <recommendedName>
        <fullName evidence="4">Roadblock/LAMTOR2 domain-containing protein</fullName>
    </recommendedName>
</protein>
<evidence type="ECO:0000313" key="2">
    <source>
        <dbReference type="EMBL" id="MDQ8195478.1"/>
    </source>
</evidence>
<reference evidence="2 3" key="1">
    <citation type="submission" date="2023-04" db="EMBL/GenBank/DDBJ databases">
        <title>A novel bacteria isolated from coastal sediment.</title>
        <authorList>
            <person name="Liu X.-J."/>
            <person name="Du Z.-J."/>
        </authorList>
    </citation>
    <scope>NUCLEOTIDE SEQUENCE [LARGE SCALE GENOMIC DNA]</scope>
    <source>
        <strain evidence="2 3">SDUM461004</strain>
    </source>
</reference>
<proteinExistence type="predicted"/>
<keyword evidence="3" id="KW-1185">Reference proteome</keyword>
<name>A0ABU1AL05_9BACT</name>
<dbReference type="EMBL" id="JARXIC010000025">
    <property type="protein sequence ID" value="MDQ8195478.1"/>
    <property type="molecule type" value="Genomic_DNA"/>
</dbReference>
<organism evidence="2 3">
    <name type="scientific">Thalassobacterium sedimentorum</name>
    <dbReference type="NCBI Taxonomy" id="3041258"/>
    <lineage>
        <taxon>Bacteria</taxon>
        <taxon>Pseudomonadati</taxon>
        <taxon>Verrucomicrobiota</taxon>
        <taxon>Opitutia</taxon>
        <taxon>Puniceicoccales</taxon>
        <taxon>Coraliomargaritaceae</taxon>
        <taxon>Thalassobacterium</taxon>
    </lineage>
</organism>
<dbReference type="RefSeq" id="WP_308985929.1">
    <property type="nucleotide sequence ID" value="NZ_JARXIC010000025.1"/>
</dbReference>
<dbReference type="SUPFAM" id="SSF103196">
    <property type="entry name" value="Roadblock/LC7 domain"/>
    <property type="match status" value="1"/>
</dbReference>
<accession>A0ABU1AL05</accession>
<dbReference type="Proteomes" id="UP001243717">
    <property type="component" value="Unassembled WGS sequence"/>
</dbReference>
<evidence type="ECO:0000256" key="1">
    <source>
        <dbReference type="SAM" id="MobiDB-lite"/>
    </source>
</evidence>